<keyword evidence="5" id="KW-0812">Transmembrane</keyword>
<dbReference type="SMART" id="SM00028">
    <property type="entry name" value="TPR"/>
    <property type="match status" value="4"/>
</dbReference>
<dbReference type="InterPro" id="IPR019734">
    <property type="entry name" value="TPR_rpt"/>
</dbReference>
<evidence type="ECO:0000256" key="1">
    <source>
        <dbReference type="ARBA" id="ARBA00023015"/>
    </source>
</evidence>
<dbReference type="Gene3D" id="1.10.10.60">
    <property type="entry name" value="Homeodomain-like"/>
    <property type="match status" value="2"/>
</dbReference>
<dbReference type="Gene3D" id="1.25.40.10">
    <property type="entry name" value="Tetratricopeptide repeat domain"/>
    <property type="match status" value="2"/>
</dbReference>
<dbReference type="InterPro" id="IPR011990">
    <property type="entry name" value="TPR-like_helical_dom_sf"/>
</dbReference>
<organism evidence="8 9">
    <name type="scientific">Flavobacterium ginsenosidimutans</name>
    <dbReference type="NCBI Taxonomy" id="687844"/>
    <lineage>
        <taxon>Bacteria</taxon>
        <taxon>Pseudomonadati</taxon>
        <taxon>Bacteroidota</taxon>
        <taxon>Flavobacteriia</taxon>
        <taxon>Flavobacteriales</taxon>
        <taxon>Flavobacteriaceae</taxon>
        <taxon>Flavobacterium</taxon>
    </lineage>
</organism>
<sequence>MRLIISFLFFLILNTAVAQTKKEFTEQEYLELQDKIRFSMNGNFDQGLEYAAELQKSNNEEHVAFAYGAGSYIYELKNNRVKCDEWYRKALTYYDKLPESVQKINLRAYLYNYRGLTEWKRKNFSNALSNYQEGIRLSTKTSDVIQIVKFKSNIALVNEEVGNYELAIKNLRQNSDFVDKNESLYEKDQFQNNKSNIYTNLGNVYEGYFMKERGKTILLDSAEYFYKRAITYSQNYLNNKIASTLSLGNIYLYKKDFKNAERTYFDIAMYAKQNNDDGYYRIANYNLGDLYYSQKKYDKALVFLKKVDSISVKGKKIDRISFQSNYLQAKIYNAKNEPELAFKHSKLYLDSYEQFEGDLREEALEVNYKLGTANLSDEMISIQEKYKYEVLWNKALKVFYVILVVGIVFFLIKNIRDKNKAQKKMNALIEEFKANLEKKEIEKAEIEKVAIENTLYVEEIPELEEAFLKKENANLSIDEAKENKIVEKLLALEDKLEYLNADFTLSYVAKKIKTNTTYLSYVVNKRFGKSFGEYSNELKINYVINQMITNHLYRKYSTQAIAESVGFKNAVSFAKSFRKRTGVSPAQFANNI</sequence>
<dbReference type="InterPro" id="IPR018060">
    <property type="entry name" value="HTH_AraC"/>
</dbReference>
<dbReference type="InterPro" id="IPR009057">
    <property type="entry name" value="Homeodomain-like_sf"/>
</dbReference>
<protein>
    <submittedName>
        <fullName evidence="8">Helix-turn-helix domain-containing protein</fullName>
    </submittedName>
</protein>
<evidence type="ECO:0000256" key="4">
    <source>
        <dbReference type="SAM" id="Coils"/>
    </source>
</evidence>
<evidence type="ECO:0000313" key="9">
    <source>
        <dbReference type="Proteomes" id="UP001447857"/>
    </source>
</evidence>
<keyword evidence="4" id="KW-0175">Coiled coil</keyword>
<keyword evidence="5" id="KW-1133">Transmembrane helix</keyword>
<dbReference type="PROSITE" id="PS01124">
    <property type="entry name" value="HTH_ARAC_FAMILY_2"/>
    <property type="match status" value="1"/>
</dbReference>
<name>A0ABZ2QBF9_9FLAO</name>
<evidence type="ECO:0000313" key="8">
    <source>
        <dbReference type="EMBL" id="WXK51684.1"/>
    </source>
</evidence>
<keyword evidence="5" id="KW-0472">Membrane</keyword>
<keyword evidence="3" id="KW-0804">Transcription</keyword>
<dbReference type="EMBL" id="CP147988">
    <property type="protein sequence ID" value="WXK51684.1"/>
    <property type="molecule type" value="Genomic_DNA"/>
</dbReference>
<evidence type="ECO:0000256" key="5">
    <source>
        <dbReference type="SAM" id="Phobius"/>
    </source>
</evidence>
<dbReference type="Proteomes" id="UP001447857">
    <property type="component" value="Chromosome"/>
</dbReference>
<accession>A0ABZ2QBF9</accession>
<evidence type="ECO:0000256" key="3">
    <source>
        <dbReference type="ARBA" id="ARBA00023163"/>
    </source>
</evidence>
<feature type="chain" id="PRO_5045624545" evidence="6">
    <location>
        <begin position="19"/>
        <end position="592"/>
    </location>
</feature>
<proteinExistence type="predicted"/>
<keyword evidence="1" id="KW-0805">Transcription regulation</keyword>
<keyword evidence="6" id="KW-0732">Signal</keyword>
<keyword evidence="9" id="KW-1185">Reference proteome</keyword>
<keyword evidence="2" id="KW-0238">DNA-binding</keyword>
<feature type="signal peptide" evidence="6">
    <location>
        <begin position="1"/>
        <end position="18"/>
    </location>
</feature>
<dbReference type="SUPFAM" id="SSF46689">
    <property type="entry name" value="Homeodomain-like"/>
    <property type="match status" value="1"/>
</dbReference>
<feature type="domain" description="HTH araC/xylS-type" evidence="7">
    <location>
        <begin position="486"/>
        <end position="591"/>
    </location>
</feature>
<dbReference type="Pfam" id="PF12833">
    <property type="entry name" value="HTH_18"/>
    <property type="match status" value="1"/>
</dbReference>
<dbReference type="SMART" id="SM00342">
    <property type="entry name" value="HTH_ARAC"/>
    <property type="match status" value="1"/>
</dbReference>
<dbReference type="SUPFAM" id="SSF48452">
    <property type="entry name" value="TPR-like"/>
    <property type="match status" value="2"/>
</dbReference>
<dbReference type="PANTHER" id="PTHR43280:SF29">
    <property type="entry name" value="ARAC-FAMILY TRANSCRIPTIONAL REGULATOR"/>
    <property type="match status" value="1"/>
</dbReference>
<gene>
    <name evidence="8" type="ORF">V6624_08585</name>
</gene>
<evidence type="ECO:0000259" key="7">
    <source>
        <dbReference type="PROSITE" id="PS01124"/>
    </source>
</evidence>
<dbReference type="PANTHER" id="PTHR43280">
    <property type="entry name" value="ARAC-FAMILY TRANSCRIPTIONAL REGULATOR"/>
    <property type="match status" value="1"/>
</dbReference>
<feature type="transmembrane region" description="Helical" evidence="5">
    <location>
        <begin position="398"/>
        <end position="415"/>
    </location>
</feature>
<evidence type="ECO:0000256" key="2">
    <source>
        <dbReference type="ARBA" id="ARBA00023125"/>
    </source>
</evidence>
<evidence type="ECO:0000256" key="6">
    <source>
        <dbReference type="SAM" id="SignalP"/>
    </source>
</evidence>
<reference evidence="8 9" key="1">
    <citation type="submission" date="2024-02" db="EMBL/GenBank/DDBJ databases">
        <title>complete genome of Flavobacterium ginsenosidimutans Str. YTB16.</title>
        <authorList>
            <person name="Wang Q."/>
        </authorList>
    </citation>
    <scope>NUCLEOTIDE SEQUENCE [LARGE SCALE GENOMIC DNA]</scope>
    <source>
        <strain evidence="8 9">YTB16</strain>
    </source>
</reference>
<feature type="coiled-coil region" evidence="4">
    <location>
        <begin position="418"/>
        <end position="483"/>
    </location>
</feature>